<dbReference type="RefSeq" id="XP_022146786.1">
    <property type="nucleotide sequence ID" value="XM_022291094.1"/>
</dbReference>
<dbReference type="Pfam" id="PF00560">
    <property type="entry name" value="LRR_1"/>
    <property type="match status" value="1"/>
</dbReference>
<evidence type="ECO:0000256" key="6">
    <source>
        <dbReference type="ARBA" id="ARBA00022737"/>
    </source>
</evidence>
<dbReference type="GeneID" id="111015908"/>
<dbReference type="InterPro" id="IPR011009">
    <property type="entry name" value="Kinase-like_dom_sf"/>
</dbReference>
<feature type="domain" description="Protein kinase" evidence="16">
    <location>
        <begin position="643"/>
        <end position="915"/>
    </location>
</feature>
<proteinExistence type="predicted"/>
<dbReference type="PROSITE" id="PS00107">
    <property type="entry name" value="PROTEIN_KINASE_ATP"/>
    <property type="match status" value="1"/>
</dbReference>
<evidence type="ECO:0000256" key="9">
    <source>
        <dbReference type="ARBA" id="ARBA00022989"/>
    </source>
</evidence>
<dbReference type="InterPro" id="IPR000719">
    <property type="entry name" value="Prot_kinase_dom"/>
</dbReference>
<evidence type="ECO:0000256" key="11">
    <source>
        <dbReference type="ARBA" id="ARBA00023170"/>
    </source>
</evidence>
<evidence type="ECO:0000256" key="10">
    <source>
        <dbReference type="ARBA" id="ARBA00023136"/>
    </source>
</evidence>
<dbReference type="CDD" id="cd14066">
    <property type="entry name" value="STKc_IRAK"/>
    <property type="match status" value="1"/>
</dbReference>
<dbReference type="InterPro" id="IPR032675">
    <property type="entry name" value="LRR_dom_sf"/>
</dbReference>
<evidence type="ECO:0000256" key="3">
    <source>
        <dbReference type="ARBA" id="ARBA00022614"/>
    </source>
</evidence>
<organism evidence="17 18">
    <name type="scientific">Momordica charantia</name>
    <name type="common">Bitter gourd</name>
    <name type="synonym">Balsam pear</name>
    <dbReference type="NCBI Taxonomy" id="3673"/>
    <lineage>
        <taxon>Eukaryota</taxon>
        <taxon>Viridiplantae</taxon>
        <taxon>Streptophyta</taxon>
        <taxon>Embryophyta</taxon>
        <taxon>Tracheophyta</taxon>
        <taxon>Spermatophyta</taxon>
        <taxon>Magnoliopsida</taxon>
        <taxon>eudicotyledons</taxon>
        <taxon>Gunneridae</taxon>
        <taxon>Pentapetalae</taxon>
        <taxon>rosids</taxon>
        <taxon>fabids</taxon>
        <taxon>Cucurbitales</taxon>
        <taxon>Cucurbitaceae</taxon>
        <taxon>Momordiceae</taxon>
        <taxon>Momordica</taxon>
    </lineage>
</organism>
<dbReference type="Pfam" id="PF23598">
    <property type="entry name" value="LRR_14"/>
    <property type="match status" value="2"/>
</dbReference>
<gene>
    <name evidence="18" type="primary">LOC111015908</name>
</gene>
<keyword evidence="5 15" id="KW-0732">Signal</keyword>
<dbReference type="Pfam" id="PF07714">
    <property type="entry name" value="PK_Tyr_Ser-Thr"/>
    <property type="match status" value="1"/>
</dbReference>
<dbReference type="Pfam" id="PF13855">
    <property type="entry name" value="LRR_8"/>
    <property type="match status" value="1"/>
</dbReference>
<dbReference type="KEGG" id="mcha:111015908"/>
<evidence type="ECO:0000256" key="14">
    <source>
        <dbReference type="SAM" id="Phobius"/>
    </source>
</evidence>
<keyword evidence="12" id="KW-0325">Glycoprotein</keyword>
<dbReference type="SUPFAM" id="SSF52058">
    <property type="entry name" value="L domain-like"/>
    <property type="match status" value="2"/>
</dbReference>
<dbReference type="InterPro" id="IPR055414">
    <property type="entry name" value="LRR_R13L4/SHOC2-like"/>
</dbReference>
<evidence type="ECO:0000256" key="7">
    <source>
        <dbReference type="ARBA" id="ARBA00022741"/>
    </source>
</evidence>
<dbReference type="GO" id="GO:0005886">
    <property type="term" value="C:plasma membrane"/>
    <property type="evidence" value="ECO:0007669"/>
    <property type="project" value="UniProtKB-SubCell"/>
</dbReference>
<reference evidence="18" key="1">
    <citation type="submission" date="2025-08" db="UniProtKB">
        <authorList>
            <consortium name="RefSeq"/>
        </authorList>
    </citation>
    <scope>IDENTIFICATION</scope>
    <source>
        <strain evidence="18">OHB3-1</strain>
    </source>
</reference>
<evidence type="ECO:0000313" key="17">
    <source>
        <dbReference type="Proteomes" id="UP000504603"/>
    </source>
</evidence>
<protein>
    <submittedName>
        <fullName evidence="18">Probable LRR receptor-like serine/threonine-protein kinase IRK</fullName>
    </submittedName>
</protein>
<dbReference type="InterPro" id="IPR001245">
    <property type="entry name" value="Ser-Thr/Tyr_kinase_cat_dom"/>
</dbReference>
<dbReference type="Proteomes" id="UP000504603">
    <property type="component" value="Unplaced"/>
</dbReference>
<name>A0A6J1D0E6_MOMCH</name>
<dbReference type="Gene3D" id="3.80.10.10">
    <property type="entry name" value="Ribonuclease Inhibitor"/>
    <property type="match status" value="3"/>
</dbReference>
<comment type="subcellular location">
    <subcellularLocation>
        <location evidence="1">Cell membrane</location>
        <topology evidence="1">Single-pass membrane protein</topology>
    </subcellularLocation>
    <subcellularLocation>
        <location evidence="2">Membrane</location>
        <topology evidence="2">Single-pass type I membrane protein</topology>
    </subcellularLocation>
</comment>
<dbReference type="PANTHER" id="PTHR27000:SF558">
    <property type="entry name" value="LRR RECEPTOR-LIKE SERINE_THREONINE-PROTEIN KINASE IRK-RELATED"/>
    <property type="match status" value="1"/>
</dbReference>
<dbReference type="PANTHER" id="PTHR27000">
    <property type="entry name" value="LEUCINE-RICH REPEAT RECEPTOR-LIKE PROTEIN KINASE FAMILY PROTEIN-RELATED"/>
    <property type="match status" value="1"/>
</dbReference>
<dbReference type="SMART" id="SM00369">
    <property type="entry name" value="LRR_TYP"/>
    <property type="match status" value="6"/>
</dbReference>
<keyword evidence="10 14" id="KW-0472">Membrane</keyword>
<keyword evidence="11" id="KW-0675">Receptor</keyword>
<dbReference type="FunFam" id="1.10.510.10:FF:000267">
    <property type="entry name" value="probable LRR receptor-like serine/threonine-protein kinase IRK"/>
    <property type="match status" value="1"/>
</dbReference>
<keyword evidence="3" id="KW-0433">Leucine-rich repeat</keyword>
<dbReference type="OrthoDB" id="676979at2759"/>
<dbReference type="InterPro" id="IPR017441">
    <property type="entry name" value="Protein_kinase_ATP_BS"/>
</dbReference>
<feature type="transmembrane region" description="Helical" evidence="14">
    <location>
        <begin position="564"/>
        <end position="591"/>
    </location>
</feature>
<dbReference type="FunFam" id="3.80.10.10:FF:000362">
    <property type="entry name" value="Putative LRR receptor-like serine/threonine-protein kinase IRK"/>
    <property type="match status" value="1"/>
</dbReference>
<keyword evidence="4 14" id="KW-0812">Transmembrane</keyword>
<evidence type="ECO:0000256" key="15">
    <source>
        <dbReference type="SAM" id="SignalP"/>
    </source>
</evidence>
<evidence type="ECO:0000256" key="2">
    <source>
        <dbReference type="ARBA" id="ARBA00004479"/>
    </source>
</evidence>
<evidence type="ECO:0000256" key="4">
    <source>
        <dbReference type="ARBA" id="ARBA00022692"/>
    </source>
</evidence>
<evidence type="ECO:0000256" key="13">
    <source>
        <dbReference type="PROSITE-ProRule" id="PRU10141"/>
    </source>
</evidence>
<evidence type="ECO:0000313" key="18">
    <source>
        <dbReference type="RefSeq" id="XP_022146786.1"/>
    </source>
</evidence>
<dbReference type="Gene3D" id="1.10.510.10">
    <property type="entry name" value="Transferase(Phosphotransferase) domain 1"/>
    <property type="match status" value="1"/>
</dbReference>
<dbReference type="AlphaFoldDB" id="A0A6J1D0E6"/>
<evidence type="ECO:0000256" key="5">
    <source>
        <dbReference type="ARBA" id="ARBA00022729"/>
    </source>
</evidence>
<evidence type="ECO:0000256" key="12">
    <source>
        <dbReference type="ARBA" id="ARBA00023180"/>
    </source>
</evidence>
<evidence type="ECO:0000256" key="8">
    <source>
        <dbReference type="ARBA" id="ARBA00022840"/>
    </source>
</evidence>
<keyword evidence="8 13" id="KW-0067">ATP-binding</keyword>
<dbReference type="InterPro" id="IPR013210">
    <property type="entry name" value="LRR_N_plant-typ"/>
</dbReference>
<feature type="signal peptide" evidence="15">
    <location>
        <begin position="1"/>
        <end position="26"/>
    </location>
</feature>
<sequence>MRALLKMKWLLEFFVLFVLAPLCVRCLNLPLNDDVLGLIVFKAAVQDPKQKLATWDEEDDSPCNWTGVKCSPRSNRVVELNLDGFSLSGRLGRGLFQLQFLQKLSLSKNNLTGNISPNFARVDNLQVIDLSGNNFSGTVPEDVFRQCGSLRVLSLANNKFSGNIPDSFSSCTSLIAVNLSSNQFSGPLPSGIWSFSGLRSLDLSDNAVEGEIPKIIENFHNLRTLNLRRNRFSGQLPDGIGNCLLLRSIDLSENSFSGNLPETMQKLVLCGNLILSGNLFEGNVPEWIGEMKSLETLDFSGNNFSGHIPTTMGNLQYLKVLNLSSNGFTGNFPGSVTKCQSLLAVDYSHNSITGTLQAIGNLGQLQFLNLSGNSFVGPIPETIGDLKALSILDLSRNRLNQSIPEAIGGAMSLMELKLDENFLGGGIPASIGNCSSLTTLFISHNNLTGPTPMALAKLSYLQNVDLSFNNLNGTLPKPLSNLPNLLVFNISHNNLEGELPGGGFFNTISPSSVAGNPSLCGSVVKKSCPSVLPKPIVLNPNSTSDSTSNSLPPSLGGHRRNRNILSISALVAIGAAAFIIIGVISITILNLRVQSPMSSSSAAALALSIGDDFSHSSSPDANSGKLVVLSGELDFSTGAHALLNKDCELGRGGFGAVYHTVLRDGHSVAIKKLIVSSLVKSQEDFEREVKKFGKVRHQNLVALEGYYWTPSLQLLIYEFVSGGSLYRLLHEASDDNVLSWNERFDIILGTAKGLAHLHQSNTIHYNIKSSNILIDCNGQPKVGDYGLARLLPMLDRYVLSSKIQSALGYMAPEFACRTVKITEKCDVYGFGVLILEVVTGKRPVEYMEDDVAVLCDMVRAAVEEGRAEECIDGKLRGNFPAEEVIPVLKLGLICTSHVPSNRPDMREMVKILEMIKCPSELQEEFGIN</sequence>
<dbReference type="FunFam" id="3.80.10.10:FF:001690">
    <property type="entry name" value="Leucine-rich repeat receptor-like protein kinase PXC2"/>
    <property type="match status" value="1"/>
</dbReference>
<dbReference type="InterPro" id="IPR001611">
    <property type="entry name" value="Leu-rich_rpt"/>
</dbReference>
<dbReference type="SUPFAM" id="SSF56112">
    <property type="entry name" value="Protein kinase-like (PK-like)"/>
    <property type="match status" value="1"/>
</dbReference>
<dbReference type="PROSITE" id="PS50011">
    <property type="entry name" value="PROTEIN_KINASE_DOM"/>
    <property type="match status" value="1"/>
</dbReference>
<dbReference type="GO" id="GO:0005524">
    <property type="term" value="F:ATP binding"/>
    <property type="evidence" value="ECO:0007669"/>
    <property type="project" value="UniProtKB-UniRule"/>
</dbReference>
<dbReference type="FunFam" id="3.30.200.20:FF:000295">
    <property type="entry name" value="probable LRR receptor-like serine/threonine-protein kinase IRK"/>
    <property type="match status" value="1"/>
</dbReference>
<keyword evidence="17" id="KW-1185">Reference proteome</keyword>
<dbReference type="InterPro" id="IPR003591">
    <property type="entry name" value="Leu-rich_rpt_typical-subtyp"/>
</dbReference>
<feature type="chain" id="PRO_5026836211" evidence="15">
    <location>
        <begin position="27"/>
        <end position="928"/>
    </location>
</feature>
<dbReference type="GO" id="GO:0004674">
    <property type="term" value="F:protein serine/threonine kinase activity"/>
    <property type="evidence" value="ECO:0007669"/>
    <property type="project" value="UniProtKB-EC"/>
</dbReference>
<keyword evidence="6" id="KW-0677">Repeat</keyword>
<accession>A0A6J1D0E6</accession>
<feature type="binding site" evidence="13">
    <location>
        <position position="672"/>
    </location>
    <ligand>
        <name>ATP</name>
        <dbReference type="ChEBI" id="CHEBI:30616"/>
    </ligand>
</feature>
<dbReference type="Pfam" id="PF08263">
    <property type="entry name" value="LRRNT_2"/>
    <property type="match status" value="1"/>
</dbReference>
<evidence type="ECO:0000259" key="16">
    <source>
        <dbReference type="PROSITE" id="PS50011"/>
    </source>
</evidence>
<evidence type="ECO:0000256" key="1">
    <source>
        <dbReference type="ARBA" id="ARBA00004162"/>
    </source>
</evidence>
<keyword evidence="7 13" id="KW-0547">Nucleotide-binding</keyword>
<keyword evidence="9 14" id="KW-1133">Transmembrane helix</keyword>
<dbReference type="Gene3D" id="3.30.200.20">
    <property type="entry name" value="Phosphorylase Kinase, domain 1"/>
    <property type="match status" value="1"/>
</dbReference>